<dbReference type="Pfam" id="PF13618">
    <property type="entry name" value="Gluconate_2-dh3"/>
    <property type="match status" value="1"/>
</dbReference>
<dbReference type="InterPro" id="IPR027056">
    <property type="entry name" value="Gluconate_2DH_su3"/>
</dbReference>
<dbReference type="Proteomes" id="UP000219048">
    <property type="component" value="Unassembled WGS sequence"/>
</dbReference>
<sequence length="216" mass="24132">MERRVALKNMGLAFGYTVAAPTLLGIIQSCNSKKVLDWTPEFFTKDQGTIIHTLVDVLLPKTDTPSATEVNVHMFIDKYAQEALPVENQSFMKMCMGKFTDKILATSQKEMLADLDEEDLEPVLATYLKKRTDDVEEAHSEAVEAYFKGVEENGEAVLDDEIACFSFANSLRDFSIWSYKTSEYVGENVLAYLPVPGEYIGCGDVETLTQGKAWSL</sequence>
<dbReference type="AlphaFoldDB" id="A0A285MDL2"/>
<dbReference type="EMBL" id="OBEH01000001">
    <property type="protein sequence ID" value="SNY95198.1"/>
    <property type="molecule type" value="Genomic_DNA"/>
</dbReference>
<dbReference type="PROSITE" id="PS51257">
    <property type="entry name" value="PROKAR_LIPOPROTEIN"/>
    <property type="match status" value="1"/>
</dbReference>
<dbReference type="OrthoDB" id="6385145at2"/>
<protein>
    <submittedName>
        <fullName evidence="1">Gluconate 2-dehydrogenase subunit 3</fullName>
    </submittedName>
</protein>
<gene>
    <name evidence="1" type="ORF">SAMN06265377_0864</name>
</gene>
<reference evidence="2" key="1">
    <citation type="submission" date="2017-09" db="EMBL/GenBank/DDBJ databases">
        <authorList>
            <person name="Varghese N."/>
            <person name="Submissions S."/>
        </authorList>
    </citation>
    <scope>NUCLEOTIDE SEQUENCE [LARGE SCALE GENOMIC DNA]</scope>
    <source>
        <strain evidence="2">DSM 25885</strain>
    </source>
</reference>
<name>A0A285MDL2_9FLAO</name>
<proteinExistence type="predicted"/>
<dbReference type="RefSeq" id="WP_097044522.1">
    <property type="nucleotide sequence ID" value="NZ_OBEH01000001.1"/>
</dbReference>
<keyword evidence="2" id="KW-1185">Reference proteome</keyword>
<evidence type="ECO:0000313" key="2">
    <source>
        <dbReference type="Proteomes" id="UP000219048"/>
    </source>
</evidence>
<evidence type="ECO:0000313" key="1">
    <source>
        <dbReference type="EMBL" id="SNY95198.1"/>
    </source>
</evidence>
<accession>A0A285MDL2</accession>
<organism evidence="1 2">
    <name type="scientific">Flagellimonas pacifica</name>
    <dbReference type="NCBI Taxonomy" id="1247520"/>
    <lineage>
        <taxon>Bacteria</taxon>
        <taxon>Pseudomonadati</taxon>
        <taxon>Bacteroidota</taxon>
        <taxon>Flavobacteriia</taxon>
        <taxon>Flavobacteriales</taxon>
        <taxon>Flavobacteriaceae</taxon>
        <taxon>Flagellimonas</taxon>
    </lineage>
</organism>